<comment type="similarity">
    <text evidence="2">Belongs to the nucleoside triphosphate pyrophosphohydrolase family.</text>
</comment>
<accession>A0AA86TAZ0</accession>
<dbReference type="EC" id="3.6.1.8" evidence="3"/>
<dbReference type="NCBIfam" id="TIGR00444">
    <property type="entry name" value="mazG"/>
    <property type="match status" value="1"/>
</dbReference>
<evidence type="ECO:0000256" key="3">
    <source>
        <dbReference type="ARBA" id="ARBA00066372"/>
    </source>
</evidence>
<dbReference type="AlphaFoldDB" id="A0AA86TAZ0"/>
<dbReference type="InterPro" id="IPR011551">
    <property type="entry name" value="NTP_PyrPHydrolase_MazG"/>
</dbReference>
<dbReference type="PANTHER" id="PTHR30522:SF0">
    <property type="entry name" value="NUCLEOSIDE TRIPHOSPHATE PYROPHOSPHOHYDROLASE"/>
    <property type="match status" value="1"/>
</dbReference>
<evidence type="ECO:0000313" key="8">
    <source>
        <dbReference type="Proteomes" id="UP001179121"/>
    </source>
</evidence>
<evidence type="ECO:0000256" key="4">
    <source>
        <dbReference type="ARBA" id="ARBA00074799"/>
    </source>
</evidence>
<dbReference type="PANTHER" id="PTHR30522">
    <property type="entry name" value="NUCLEOSIDE TRIPHOSPHATE PYROPHOSPHOHYDROLASE"/>
    <property type="match status" value="1"/>
</dbReference>
<dbReference type="GO" id="GO:0046081">
    <property type="term" value="P:dUTP catabolic process"/>
    <property type="evidence" value="ECO:0007669"/>
    <property type="project" value="TreeGrafter"/>
</dbReference>
<sequence length="306" mass="34334">MNQPLHHQVVPAQTGFDRLVQIMAALRAPDGCPWDRKQTHDSLKPYLLEETYEVLETIDQQDMAKLREELGDLLLQILFHAQIAAEQGRFTIEDVMGLLADKLIRRHPHVFNRPDSGQDSLSPEEVYGKWEQIKKQEREAAGRTQSVLDGVPNTLPALLRAYQVQARASRVGFDWPDSREGTAQVLDKVEEECRELRAAASADLGGDNRARAGSQEQITAEFGDVLFSLVNLARKLAVNPEDALRLATGRFVDRFHYIEAEARRAGRSLDSMTLEEMDRLWAEAKKAAQAEDRTPMAAPRPSGTAL</sequence>
<dbReference type="InterPro" id="IPR004518">
    <property type="entry name" value="MazG-like_dom"/>
</dbReference>
<feature type="region of interest" description="Disordered" evidence="5">
    <location>
        <begin position="285"/>
        <end position="306"/>
    </location>
</feature>
<dbReference type="GO" id="GO:0046061">
    <property type="term" value="P:dATP catabolic process"/>
    <property type="evidence" value="ECO:0007669"/>
    <property type="project" value="TreeGrafter"/>
</dbReference>
<dbReference type="CDD" id="cd11528">
    <property type="entry name" value="NTP-PPase_MazG_Nterm"/>
    <property type="match status" value="1"/>
</dbReference>
<evidence type="ECO:0000256" key="5">
    <source>
        <dbReference type="SAM" id="MobiDB-lite"/>
    </source>
</evidence>
<dbReference type="Proteomes" id="UP001179121">
    <property type="component" value="Chromosome"/>
</dbReference>
<feature type="domain" description="NTP pyrophosphohydrolase MazG-like" evidence="6">
    <location>
        <begin position="38"/>
        <end position="111"/>
    </location>
</feature>
<dbReference type="GO" id="GO:0006203">
    <property type="term" value="P:dGTP catabolic process"/>
    <property type="evidence" value="ECO:0007669"/>
    <property type="project" value="TreeGrafter"/>
</dbReference>
<dbReference type="InterPro" id="IPR048011">
    <property type="entry name" value="NTP-PPase_MazG-like_C"/>
</dbReference>
<evidence type="ECO:0000256" key="2">
    <source>
        <dbReference type="ARBA" id="ARBA00061115"/>
    </source>
</evidence>
<dbReference type="InterPro" id="IPR048015">
    <property type="entry name" value="NTP-PPase_MazG-like_N"/>
</dbReference>
<dbReference type="CDD" id="cd11529">
    <property type="entry name" value="NTP-PPase_MazG_Cterm"/>
    <property type="match status" value="1"/>
</dbReference>
<gene>
    <name evidence="7" type="ORF">DNFV4_01535</name>
</gene>
<dbReference type="SUPFAM" id="SSF101386">
    <property type="entry name" value="all-alpha NTP pyrophosphatases"/>
    <property type="match status" value="2"/>
</dbReference>
<reference evidence="7" key="1">
    <citation type="submission" date="2022-10" db="EMBL/GenBank/DDBJ databases">
        <authorList>
            <person name="Koch H."/>
        </authorList>
    </citation>
    <scope>NUCLEOTIDE SEQUENCE</scope>
    <source>
        <strain evidence="7">DNF</strain>
    </source>
</reference>
<evidence type="ECO:0000259" key="6">
    <source>
        <dbReference type="Pfam" id="PF03819"/>
    </source>
</evidence>
<dbReference type="GO" id="GO:0046052">
    <property type="term" value="P:UTP catabolic process"/>
    <property type="evidence" value="ECO:0007669"/>
    <property type="project" value="TreeGrafter"/>
</dbReference>
<protein>
    <recommendedName>
        <fullName evidence="4">Nucleoside triphosphate pyrophosphohydrolase</fullName>
        <ecNumber evidence="3">3.6.1.8</ecNumber>
    </recommendedName>
</protein>
<name>A0AA86TAZ0_9BACT</name>
<dbReference type="FunFam" id="1.10.287.1080:FF:000003">
    <property type="entry name" value="Nucleoside triphosphate pyrophosphohydrolase"/>
    <property type="match status" value="1"/>
</dbReference>
<dbReference type="EMBL" id="OX365700">
    <property type="protein sequence ID" value="CAI4031104.1"/>
    <property type="molecule type" value="Genomic_DNA"/>
</dbReference>
<dbReference type="GO" id="GO:0047693">
    <property type="term" value="F:ATP diphosphatase activity"/>
    <property type="evidence" value="ECO:0007669"/>
    <property type="project" value="UniProtKB-EC"/>
</dbReference>
<dbReference type="KEGG" id="nti:DNFV4_01535"/>
<dbReference type="Gene3D" id="1.10.287.1080">
    <property type="entry name" value="MazG-like"/>
    <property type="match status" value="2"/>
</dbReference>
<evidence type="ECO:0000256" key="1">
    <source>
        <dbReference type="ARBA" id="ARBA00052141"/>
    </source>
</evidence>
<keyword evidence="8" id="KW-1185">Reference proteome</keyword>
<organism evidence="7 8">
    <name type="scientific">Nitrospira tepida</name>
    <dbReference type="NCBI Taxonomy" id="2973512"/>
    <lineage>
        <taxon>Bacteria</taxon>
        <taxon>Pseudomonadati</taxon>
        <taxon>Nitrospirota</taxon>
        <taxon>Nitrospiria</taxon>
        <taxon>Nitrospirales</taxon>
        <taxon>Nitrospiraceae</taxon>
        <taxon>Nitrospira</taxon>
    </lineage>
</organism>
<dbReference type="Pfam" id="PF03819">
    <property type="entry name" value="MazG"/>
    <property type="match status" value="1"/>
</dbReference>
<dbReference type="GO" id="GO:0006950">
    <property type="term" value="P:response to stress"/>
    <property type="evidence" value="ECO:0007669"/>
    <property type="project" value="UniProtKB-ARBA"/>
</dbReference>
<dbReference type="FunFam" id="1.10.287.1080:FF:000001">
    <property type="entry name" value="Nucleoside triphosphate pyrophosphohydrolase"/>
    <property type="match status" value="1"/>
</dbReference>
<feature type="compositionally biased region" description="Basic and acidic residues" evidence="5">
    <location>
        <begin position="285"/>
        <end position="294"/>
    </location>
</feature>
<proteinExistence type="inferred from homology"/>
<dbReference type="GO" id="GO:0046047">
    <property type="term" value="P:TTP catabolic process"/>
    <property type="evidence" value="ECO:0007669"/>
    <property type="project" value="TreeGrafter"/>
</dbReference>
<dbReference type="GO" id="GO:0046076">
    <property type="term" value="P:dTTP catabolic process"/>
    <property type="evidence" value="ECO:0007669"/>
    <property type="project" value="TreeGrafter"/>
</dbReference>
<dbReference type="RefSeq" id="WP_289268064.1">
    <property type="nucleotide sequence ID" value="NZ_OX365700.1"/>
</dbReference>
<dbReference type="NCBIfam" id="NF007113">
    <property type="entry name" value="PRK09562.1"/>
    <property type="match status" value="1"/>
</dbReference>
<evidence type="ECO:0000313" key="7">
    <source>
        <dbReference type="EMBL" id="CAI4031104.1"/>
    </source>
</evidence>
<comment type="catalytic activity">
    <reaction evidence="1">
        <text>ATP + H2O = AMP + diphosphate + H(+)</text>
        <dbReference type="Rhea" id="RHEA:14245"/>
        <dbReference type="ChEBI" id="CHEBI:15377"/>
        <dbReference type="ChEBI" id="CHEBI:15378"/>
        <dbReference type="ChEBI" id="CHEBI:30616"/>
        <dbReference type="ChEBI" id="CHEBI:33019"/>
        <dbReference type="ChEBI" id="CHEBI:456215"/>
        <dbReference type="EC" id="3.6.1.8"/>
    </reaction>
</comment>